<feature type="transmembrane region" description="Helical" evidence="1">
    <location>
        <begin position="75"/>
        <end position="98"/>
    </location>
</feature>
<evidence type="ECO:0000256" key="1">
    <source>
        <dbReference type="SAM" id="Phobius"/>
    </source>
</evidence>
<gene>
    <name evidence="2" type="ORF">CPB83DRAFT_858685</name>
</gene>
<dbReference type="Proteomes" id="UP000807306">
    <property type="component" value="Unassembled WGS sequence"/>
</dbReference>
<protein>
    <submittedName>
        <fullName evidence="2">Uncharacterized protein</fullName>
    </submittedName>
</protein>
<keyword evidence="1" id="KW-0472">Membrane</keyword>
<dbReference type="OrthoDB" id="5348845at2759"/>
<keyword evidence="1" id="KW-1133">Transmembrane helix</keyword>
<name>A0A9P6EAT6_9AGAR</name>
<comment type="caution">
    <text evidence="2">The sequence shown here is derived from an EMBL/GenBank/DDBJ whole genome shotgun (WGS) entry which is preliminary data.</text>
</comment>
<feature type="transmembrane region" description="Helical" evidence="1">
    <location>
        <begin position="511"/>
        <end position="533"/>
    </location>
</feature>
<sequence length="637" mass="70282">MLDTSTFAHSSLAVRDNAVKNVIFKAAAILLQFFLTQVFAFIAFKWNDYTAFLMFSETLAQKAFFAISRSFNSRALLVLTFAVLAVAFGFYDTLLWALDSPGYITQRTTKPASSLASNLLQNPQYIISINNPSRHLEDMNVDEAITSNIFKPGFNFSLQAIENIGPRDTVLSPGNITETGARIWLDNEGFSVGLDQGFAVTIKYACPMIPLPDSLTSQAWKCTVNNTDALDTLLNRVGDVQVWWYGVNNTELIQVERKDNPWQSLGAGGGTAVMKQIFTITKGRRRHTFLETVLKITMITTSPPFEDSDVTDLIRRTWSPDPSQPIDNNTQAFVDMALQYEHSNKSLTFGVNLEEQNSVASSSIELLNVLNSASGDFDYTVLRIGSVNITLLRSEDIEDAPQPFIDCSVASTNIATGGQVQSSNCYKSFDPLQNKTFMGQVDTSSVLIFTNVIGDGTSSKSVASFNQTGYDWFKTREGRIDDLLTARGVLLGGNKDIVHVTVLQNVAAVSYLQIFLTVLPLALALFAWILTLLSPMSYYQHSLLAAVATTTHLTPSSERSGTCKKVSTLRNPPELTLVRLSDEHTVIQTADGGMVAHMGEQFLRQRALHPMDSPIAVHTPTKQEMQILMDPPFLQAI</sequence>
<organism evidence="2 3">
    <name type="scientific">Crepidotus variabilis</name>
    <dbReference type="NCBI Taxonomy" id="179855"/>
    <lineage>
        <taxon>Eukaryota</taxon>
        <taxon>Fungi</taxon>
        <taxon>Dikarya</taxon>
        <taxon>Basidiomycota</taxon>
        <taxon>Agaricomycotina</taxon>
        <taxon>Agaricomycetes</taxon>
        <taxon>Agaricomycetidae</taxon>
        <taxon>Agaricales</taxon>
        <taxon>Agaricineae</taxon>
        <taxon>Crepidotaceae</taxon>
        <taxon>Crepidotus</taxon>
    </lineage>
</organism>
<evidence type="ECO:0000313" key="3">
    <source>
        <dbReference type="Proteomes" id="UP000807306"/>
    </source>
</evidence>
<feature type="transmembrane region" description="Helical" evidence="1">
    <location>
        <begin position="22"/>
        <end position="44"/>
    </location>
</feature>
<dbReference type="AlphaFoldDB" id="A0A9P6EAT6"/>
<keyword evidence="1" id="KW-0812">Transmembrane</keyword>
<accession>A0A9P6EAT6</accession>
<dbReference type="EMBL" id="MU157877">
    <property type="protein sequence ID" value="KAF9525956.1"/>
    <property type="molecule type" value="Genomic_DNA"/>
</dbReference>
<proteinExistence type="predicted"/>
<reference evidence="2" key="1">
    <citation type="submission" date="2020-11" db="EMBL/GenBank/DDBJ databases">
        <authorList>
            <consortium name="DOE Joint Genome Institute"/>
            <person name="Ahrendt S."/>
            <person name="Riley R."/>
            <person name="Andreopoulos W."/>
            <person name="Labutti K."/>
            <person name="Pangilinan J."/>
            <person name="Ruiz-Duenas F.J."/>
            <person name="Barrasa J.M."/>
            <person name="Sanchez-Garcia M."/>
            <person name="Camarero S."/>
            <person name="Miyauchi S."/>
            <person name="Serrano A."/>
            <person name="Linde D."/>
            <person name="Babiker R."/>
            <person name="Drula E."/>
            <person name="Ayuso-Fernandez I."/>
            <person name="Pacheco R."/>
            <person name="Padilla G."/>
            <person name="Ferreira P."/>
            <person name="Barriuso J."/>
            <person name="Kellner H."/>
            <person name="Castanera R."/>
            <person name="Alfaro M."/>
            <person name="Ramirez L."/>
            <person name="Pisabarro A.G."/>
            <person name="Kuo A."/>
            <person name="Tritt A."/>
            <person name="Lipzen A."/>
            <person name="He G."/>
            <person name="Yan M."/>
            <person name="Ng V."/>
            <person name="Cullen D."/>
            <person name="Martin F."/>
            <person name="Rosso M.-N."/>
            <person name="Henrissat B."/>
            <person name="Hibbett D."/>
            <person name="Martinez A.T."/>
            <person name="Grigoriev I.V."/>
        </authorList>
    </citation>
    <scope>NUCLEOTIDE SEQUENCE</scope>
    <source>
        <strain evidence="2">CBS 506.95</strain>
    </source>
</reference>
<keyword evidence="3" id="KW-1185">Reference proteome</keyword>
<evidence type="ECO:0000313" key="2">
    <source>
        <dbReference type="EMBL" id="KAF9525956.1"/>
    </source>
</evidence>